<dbReference type="Pfam" id="PF06114">
    <property type="entry name" value="Peptidase_M78"/>
    <property type="match status" value="1"/>
</dbReference>
<feature type="domain" description="HTH cro/C1-type" evidence="2">
    <location>
        <begin position="16"/>
        <end position="70"/>
    </location>
</feature>
<dbReference type="KEGG" id="dwd:DSCW_19670"/>
<dbReference type="SMART" id="SM00530">
    <property type="entry name" value="HTH_XRE"/>
    <property type="match status" value="1"/>
</dbReference>
<accession>A0A5K7Z1M2</accession>
<comment type="similarity">
    <text evidence="1">Belongs to the short-chain fatty acyl-CoA assimilation regulator (ScfR) family.</text>
</comment>
<gene>
    <name evidence="3" type="ORF">DSCW_19670</name>
</gene>
<dbReference type="CDD" id="cd00093">
    <property type="entry name" value="HTH_XRE"/>
    <property type="match status" value="1"/>
</dbReference>
<dbReference type="Proteomes" id="UP000427769">
    <property type="component" value="Chromosome"/>
</dbReference>
<evidence type="ECO:0000259" key="2">
    <source>
        <dbReference type="PROSITE" id="PS50943"/>
    </source>
</evidence>
<dbReference type="SUPFAM" id="SSF47413">
    <property type="entry name" value="lambda repressor-like DNA-binding domains"/>
    <property type="match status" value="1"/>
</dbReference>
<dbReference type="Gene3D" id="1.10.10.2910">
    <property type="match status" value="1"/>
</dbReference>
<dbReference type="OrthoDB" id="9794834at2"/>
<name>A0A5K7Z1M2_9BACT</name>
<dbReference type="AlphaFoldDB" id="A0A5K7Z1M2"/>
<keyword evidence="4" id="KW-1185">Reference proteome</keyword>
<protein>
    <submittedName>
        <fullName evidence="3">Transcriptional regulator</fullName>
    </submittedName>
</protein>
<dbReference type="RefSeq" id="WP_155303569.1">
    <property type="nucleotide sequence ID" value="NZ_AP021875.1"/>
</dbReference>
<dbReference type="InterPro" id="IPR010982">
    <property type="entry name" value="Lambda_DNA-bd_dom_sf"/>
</dbReference>
<organism evidence="3 4">
    <name type="scientific">Desulfosarcina widdelii</name>
    <dbReference type="NCBI Taxonomy" id="947919"/>
    <lineage>
        <taxon>Bacteria</taxon>
        <taxon>Pseudomonadati</taxon>
        <taxon>Thermodesulfobacteriota</taxon>
        <taxon>Desulfobacteria</taxon>
        <taxon>Desulfobacterales</taxon>
        <taxon>Desulfosarcinaceae</taxon>
        <taxon>Desulfosarcina</taxon>
    </lineage>
</organism>
<dbReference type="EMBL" id="AP021875">
    <property type="protein sequence ID" value="BBO74550.1"/>
    <property type="molecule type" value="Genomic_DNA"/>
</dbReference>
<proteinExistence type="inferred from homology"/>
<dbReference type="InterPro" id="IPR001387">
    <property type="entry name" value="Cro/C1-type_HTH"/>
</dbReference>
<sequence>MGAIYSTLNQFSPAKLTLAREFRGLQKKELAEKLEITPSAVTQFESGRVRPNKETLVKISWTLGVPVDFFKHKVSDAKPIPTDICHFRSLRTSSQQERHRVLAAGTLLIELVQFLEEHVEFPSEDISNIAVKKHLQKFNEIELYATTVREKWKLGKGPIKNMVDLLESHGALIFLIPGHSERLDAFSLWNSGRPCIFLSSDKGSSSRSRFDLAHELGHLLMHADVIPGNKELERQADAFASAFLLPLDSFLPECPRRMNWGDWGHFIELKKRWKVSIAALLHRAKKIGCISEATYRRAFMNMNKQNMRKKEPAEPPVENPQLINKAVNLLSENGLSIEKIADALSFNNKDLAELLYGV</sequence>
<dbReference type="PANTHER" id="PTHR43236">
    <property type="entry name" value="ANTITOXIN HIGA1"/>
    <property type="match status" value="1"/>
</dbReference>
<dbReference type="GO" id="GO:0003677">
    <property type="term" value="F:DNA binding"/>
    <property type="evidence" value="ECO:0007669"/>
    <property type="project" value="InterPro"/>
</dbReference>
<dbReference type="PROSITE" id="PS50943">
    <property type="entry name" value="HTH_CROC1"/>
    <property type="match status" value="1"/>
</dbReference>
<dbReference type="Pfam" id="PF01381">
    <property type="entry name" value="HTH_3"/>
    <property type="match status" value="1"/>
</dbReference>
<dbReference type="Gene3D" id="1.10.260.40">
    <property type="entry name" value="lambda repressor-like DNA-binding domains"/>
    <property type="match status" value="1"/>
</dbReference>
<dbReference type="InterPro" id="IPR010359">
    <property type="entry name" value="IrrE_HExxH"/>
</dbReference>
<evidence type="ECO:0000313" key="4">
    <source>
        <dbReference type="Proteomes" id="UP000427769"/>
    </source>
</evidence>
<evidence type="ECO:0000313" key="3">
    <source>
        <dbReference type="EMBL" id="BBO74550.1"/>
    </source>
</evidence>
<dbReference type="InterPro" id="IPR052345">
    <property type="entry name" value="Rad_response_metalloprotease"/>
</dbReference>
<dbReference type="PANTHER" id="PTHR43236:SF1">
    <property type="entry name" value="BLL7220 PROTEIN"/>
    <property type="match status" value="1"/>
</dbReference>
<reference evidence="3 4" key="1">
    <citation type="submission" date="2019-11" db="EMBL/GenBank/DDBJ databases">
        <title>Comparative genomics of hydrocarbon-degrading Desulfosarcina strains.</title>
        <authorList>
            <person name="Watanabe M."/>
            <person name="Kojima H."/>
            <person name="Fukui M."/>
        </authorList>
    </citation>
    <scope>NUCLEOTIDE SEQUENCE [LARGE SCALE GENOMIC DNA]</scope>
    <source>
        <strain evidence="3 4">PP31</strain>
    </source>
</reference>
<evidence type="ECO:0000256" key="1">
    <source>
        <dbReference type="ARBA" id="ARBA00007227"/>
    </source>
</evidence>